<dbReference type="PANTHER" id="PTHR22950">
    <property type="entry name" value="AMINO ACID TRANSPORTER"/>
    <property type="match status" value="1"/>
</dbReference>
<evidence type="ECO:0000256" key="1">
    <source>
        <dbReference type="ARBA" id="ARBA00004141"/>
    </source>
</evidence>
<dbReference type="OrthoDB" id="40134at2759"/>
<evidence type="ECO:0000313" key="9">
    <source>
        <dbReference type="Proteomes" id="UP000187455"/>
    </source>
</evidence>
<organism evidence="8 9">
    <name type="scientific">Smittium mucronatum</name>
    <dbReference type="NCBI Taxonomy" id="133383"/>
    <lineage>
        <taxon>Eukaryota</taxon>
        <taxon>Fungi</taxon>
        <taxon>Fungi incertae sedis</taxon>
        <taxon>Zoopagomycota</taxon>
        <taxon>Kickxellomycotina</taxon>
        <taxon>Harpellomycetes</taxon>
        <taxon>Harpellales</taxon>
        <taxon>Legeriomycetaceae</taxon>
        <taxon>Smittium</taxon>
    </lineage>
</organism>
<evidence type="ECO:0000256" key="5">
    <source>
        <dbReference type="ARBA" id="ARBA00023136"/>
    </source>
</evidence>
<comment type="caution">
    <text evidence="8">The sequence shown here is derived from an EMBL/GenBank/DDBJ whole genome shotgun (WGS) entry which is preliminary data.</text>
</comment>
<feature type="transmembrane region" description="Helical" evidence="6">
    <location>
        <begin position="187"/>
        <end position="208"/>
    </location>
</feature>
<comment type="similarity">
    <text evidence="2">Belongs to the amino acid/polyamine transporter 2 family.</text>
</comment>
<evidence type="ECO:0000313" key="8">
    <source>
        <dbReference type="EMBL" id="OLY83884.1"/>
    </source>
</evidence>
<dbReference type="Proteomes" id="UP000187455">
    <property type="component" value="Unassembled WGS sequence"/>
</dbReference>
<dbReference type="STRING" id="133383.A0A1R0H434"/>
<dbReference type="AlphaFoldDB" id="A0A1R0H434"/>
<protein>
    <submittedName>
        <fullName evidence="8">Proton-coupled amino acid transporter 4</fullName>
    </submittedName>
</protein>
<dbReference type="GO" id="GO:0015179">
    <property type="term" value="F:L-amino acid transmembrane transporter activity"/>
    <property type="evidence" value="ECO:0007669"/>
    <property type="project" value="TreeGrafter"/>
</dbReference>
<feature type="transmembrane region" description="Helical" evidence="6">
    <location>
        <begin position="308"/>
        <end position="329"/>
    </location>
</feature>
<evidence type="ECO:0000256" key="2">
    <source>
        <dbReference type="ARBA" id="ARBA00008066"/>
    </source>
</evidence>
<proteinExistence type="inferred from homology"/>
<feature type="transmembrane region" description="Helical" evidence="6">
    <location>
        <begin position="93"/>
        <end position="112"/>
    </location>
</feature>
<feature type="transmembrane region" description="Helical" evidence="6">
    <location>
        <begin position="228"/>
        <end position="248"/>
    </location>
</feature>
<keyword evidence="5 6" id="KW-0472">Membrane</keyword>
<reference evidence="8 9" key="1">
    <citation type="journal article" date="2016" name="Mol. Biol. Evol.">
        <title>Genome-Wide Survey of Gut Fungi (Harpellales) Reveals the First Horizontally Transferred Ubiquitin Gene from a Mosquito Host.</title>
        <authorList>
            <person name="Wang Y."/>
            <person name="White M.M."/>
            <person name="Kvist S."/>
            <person name="Moncalvo J.M."/>
        </authorList>
    </citation>
    <scope>NUCLEOTIDE SEQUENCE [LARGE SCALE GENOMIC DNA]</scope>
    <source>
        <strain evidence="8 9">ALG-7-W6</strain>
    </source>
</reference>
<feature type="transmembrane region" description="Helical" evidence="6">
    <location>
        <begin position="268"/>
        <end position="288"/>
    </location>
</feature>
<feature type="transmembrane region" description="Helical" evidence="6">
    <location>
        <begin position="335"/>
        <end position="356"/>
    </location>
</feature>
<dbReference type="GO" id="GO:0005774">
    <property type="term" value="C:vacuolar membrane"/>
    <property type="evidence" value="ECO:0007669"/>
    <property type="project" value="TreeGrafter"/>
</dbReference>
<accession>A0A1R0H434</accession>
<keyword evidence="3 6" id="KW-0812">Transmembrane</keyword>
<keyword evidence="9" id="KW-1185">Reference proteome</keyword>
<evidence type="ECO:0000256" key="6">
    <source>
        <dbReference type="SAM" id="Phobius"/>
    </source>
</evidence>
<evidence type="ECO:0000259" key="7">
    <source>
        <dbReference type="Pfam" id="PF01490"/>
    </source>
</evidence>
<feature type="transmembrane region" description="Helical" evidence="6">
    <location>
        <begin position="154"/>
        <end position="175"/>
    </location>
</feature>
<keyword evidence="4 6" id="KW-1133">Transmembrane helix</keyword>
<feature type="transmembrane region" description="Helical" evidence="6">
    <location>
        <begin position="39"/>
        <end position="61"/>
    </location>
</feature>
<name>A0A1R0H434_9FUNG</name>
<feature type="domain" description="Amino acid transporter transmembrane" evidence="7">
    <location>
        <begin position="23"/>
        <end position="350"/>
    </location>
</feature>
<comment type="subcellular location">
    <subcellularLocation>
        <location evidence="1">Membrane</location>
        <topology evidence="1">Multi-pass membrane protein</topology>
    </subcellularLocation>
</comment>
<evidence type="ECO:0000256" key="3">
    <source>
        <dbReference type="ARBA" id="ARBA00022692"/>
    </source>
</evidence>
<feature type="transmembrane region" description="Helical" evidence="6">
    <location>
        <begin position="124"/>
        <end position="142"/>
    </location>
</feature>
<dbReference type="PANTHER" id="PTHR22950:SF703">
    <property type="entry name" value="AMINO ACID TRANSPORTER TRANSMEMBRANE DOMAIN-CONTAINING PROTEIN"/>
    <property type="match status" value="1"/>
</dbReference>
<sequence>MNQQSSLVAAGDSIEHSYGATEGTLQLPAALKEGGWAGVFYILLSGIISNYTGILTVRALYHREGLRVKTFSDLGHSAYGLTGLRFVKYFKHLALISAGAIFILLAAINLDALSNSYFGFQDHIQLWVVISSIIVFIPMVLFKEAHESPVMSFFGTFTTVFVIVIVSVLSVIRYFSKDFISPPTTLFKFFGFPVSISSIFFAFGGNLLWPEVEKGMKNPKDFDKVLTLSNACVTLLYMSIAISAYLIFGNNVLSPVLLSFQSSPILDTAYILITLHVLLTAPILLMSVTNEMEHDMCKNSSDSQEFSIFGRSVFRGLIITASSATVLVLPNFEKLVAFMGAISSSILCLVSFYFFCLNQFL</sequence>
<dbReference type="EMBL" id="LSSL01000712">
    <property type="protein sequence ID" value="OLY83884.1"/>
    <property type="molecule type" value="Genomic_DNA"/>
</dbReference>
<dbReference type="InterPro" id="IPR013057">
    <property type="entry name" value="AA_transpt_TM"/>
</dbReference>
<evidence type="ECO:0000256" key="4">
    <source>
        <dbReference type="ARBA" id="ARBA00022989"/>
    </source>
</evidence>
<dbReference type="Pfam" id="PF01490">
    <property type="entry name" value="Aa_trans"/>
    <property type="match status" value="1"/>
</dbReference>
<gene>
    <name evidence="8" type="ORF">AYI68_g1963</name>
</gene>